<protein>
    <recommendedName>
        <fullName evidence="3">BTB domain-containing protein</fullName>
    </recommendedName>
</protein>
<dbReference type="AlphaFoldDB" id="A2E7Z1"/>
<sequence length="242" mass="27649">MQQFPRGKAFCPTELVPPDFTFCIDGKKYPVHRVAVGSLSPSMNREFLNDPNFSSYTFTKLKDPNNYFQLISNLFHGHKITITLQNAPFLNEIATILELEYLQKATLNYIVQPTPENAIEIMKYYGESNIDNSACAKILANDFDTYSQNPEFFKLPICAFEQIFSDESFDISDNELFDFIEKLIQQNSKSYASLLSFVHTESIDQERANKLADQVAYDNVSVEIIDSMLYRINPARSNGPSN</sequence>
<reference evidence="1" key="2">
    <citation type="journal article" date="2007" name="Science">
        <title>Draft genome sequence of the sexually transmitted pathogen Trichomonas vaginalis.</title>
        <authorList>
            <person name="Carlton J.M."/>
            <person name="Hirt R.P."/>
            <person name="Silva J.C."/>
            <person name="Delcher A.L."/>
            <person name="Schatz M."/>
            <person name="Zhao Q."/>
            <person name="Wortman J.R."/>
            <person name="Bidwell S.L."/>
            <person name="Alsmark U.C.M."/>
            <person name="Besteiro S."/>
            <person name="Sicheritz-Ponten T."/>
            <person name="Noel C.J."/>
            <person name="Dacks J.B."/>
            <person name="Foster P.G."/>
            <person name="Simillion C."/>
            <person name="Van de Peer Y."/>
            <person name="Miranda-Saavedra D."/>
            <person name="Barton G.J."/>
            <person name="Westrop G.D."/>
            <person name="Mueller S."/>
            <person name="Dessi D."/>
            <person name="Fiori P.L."/>
            <person name="Ren Q."/>
            <person name="Paulsen I."/>
            <person name="Zhang H."/>
            <person name="Bastida-Corcuera F.D."/>
            <person name="Simoes-Barbosa A."/>
            <person name="Brown M.T."/>
            <person name="Hayes R.D."/>
            <person name="Mukherjee M."/>
            <person name="Okumura C.Y."/>
            <person name="Schneider R."/>
            <person name="Smith A.J."/>
            <person name="Vanacova S."/>
            <person name="Villalvazo M."/>
            <person name="Haas B.J."/>
            <person name="Pertea M."/>
            <person name="Feldblyum T.V."/>
            <person name="Utterback T.R."/>
            <person name="Shu C.L."/>
            <person name="Osoegawa K."/>
            <person name="de Jong P.J."/>
            <person name="Hrdy I."/>
            <person name="Horvathova L."/>
            <person name="Zubacova Z."/>
            <person name="Dolezal P."/>
            <person name="Malik S.B."/>
            <person name="Logsdon J.M. Jr."/>
            <person name="Henze K."/>
            <person name="Gupta A."/>
            <person name="Wang C.C."/>
            <person name="Dunne R.L."/>
            <person name="Upcroft J.A."/>
            <person name="Upcroft P."/>
            <person name="White O."/>
            <person name="Salzberg S.L."/>
            <person name="Tang P."/>
            <person name="Chiu C.-H."/>
            <person name="Lee Y.-S."/>
            <person name="Embley T.M."/>
            <person name="Coombs G.H."/>
            <person name="Mottram J.C."/>
            <person name="Tachezy J."/>
            <person name="Fraser-Liggett C.M."/>
            <person name="Johnson P.J."/>
        </authorList>
    </citation>
    <scope>NUCLEOTIDE SEQUENCE [LARGE SCALE GENOMIC DNA]</scope>
    <source>
        <strain evidence="1">G3</strain>
    </source>
</reference>
<dbReference type="InterPro" id="IPR011333">
    <property type="entry name" value="SKP1/BTB/POZ_sf"/>
</dbReference>
<dbReference type="VEuPathDB" id="TrichDB:TVAGG3_0213540"/>
<dbReference type="Gene3D" id="3.30.710.10">
    <property type="entry name" value="Potassium Channel Kv1.1, Chain A"/>
    <property type="match status" value="1"/>
</dbReference>
<accession>A2E7Z1</accession>
<keyword evidence="2" id="KW-1185">Reference proteome</keyword>
<dbReference type="OrthoDB" id="45365at2759"/>
<dbReference type="KEGG" id="tva:4769170"/>
<evidence type="ECO:0008006" key="3">
    <source>
        <dbReference type="Google" id="ProtNLM"/>
    </source>
</evidence>
<dbReference type="RefSeq" id="XP_001323440.1">
    <property type="nucleotide sequence ID" value="XM_001323405.1"/>
</dbReference>
<organism evidence="1 2">
    <name type="scientific">Trichomonas vaginalis (strain ATCC PRA-98 / G3)</name>
    <dbReference type="NCBI Taxonomy" id="412133"/>
    <lineage>
        <taxon>Eukaryota</taxon>
        <taxon>Metamonada</taxon>
        <taxon>Parabasalia</taxon>
        <taxon>Trichomonadida</taxon>
        <taxon>Trichomonadidae</taxon>
        <taxon>Trichomonas</taxon>
    </lineage>
</organism>
<dbReference type="InParanoid" id="A2E7Z1"/>
<dbReference type="EMBL" id="DS113323">
    <property type="protein sequence ID" value="EAY11217.1"/>
    <property type="molecule type" value="Genomic_DNA"/>
</dbReference>
<reference evidence="1" key="1">
    <citation type="submission" date="2006-10" db="EMBL/GenBank/DDBJ databases">
        <authorList>
            <person name="Amadeo P."/>
            <person name="Zhao Q."/>
            <person name="Wortman J."/>
            <person name="Fraser-Liggett C."/>
            <person name="Carlton J."/>
        </authorList>
    </citation>
    <scope>NUCLEOTIDE SEQUENCE</scope>
    <source>
        <strain evidence="1">G3</strain>
    </source>
</reference>
<gene>
    <name evidence="1" type="ORF">TVAG_127240</name>
</gene>
<name>A2E7Z1_TRIV3</name>
<proteinExistence type="predicted"/>
<dbReference type="SMR" id="A2E7Z1"/>
<dbReference type="VEuPathDB" id="TrichDB:TVAG_127240"/>
<dbReference type="Proteomes" id="UP000001542">
    <property type="component" value="Unassembled WGS sequence"/>
</dbReference>
<evidence type="ECO:0000313" key="1">
    <source>
        <dbReference type="EMBL" id="EAY11217.1"/>
    </source>
</evidence>
<evidence type="ECO:0000313" key="2">
    <source>
        <dbReference type="Proteomes" id="UP000001542"/>
    </source>
</evidence>
<dbReference type="STRING" id="5722.A2E7Z1"/>
<dbReference type="SUPFAM" id="SSF54695">
    <property type="entry name" value="POZ domain"/>
    <property type="match status" value="1"/>
</dbReference>